<dbReference type="PANTHER" id="PTHR42718">
    <property type="entry name" value="MAJOR FACILITATOR SUPERFAMILY MULTIDRUG TRANSPORTER MFSC"/>
    <property type="match status" value="1"/>
</dbReference>
<evidence type="ECO:0000256" key="6">
    <source>
        <dbReference type="ARBA" id="ARBA00023136"/>
    </source>
</evidence>
<gene>
    <name evidence="9" type="ORF">SAMN02745243_04035</name>
</gene>
<keyword evidence="3" id="KW-1003">Cell membrane</keyword>
<sequence>MNGNIVTNKRRTLIFLNILISCIASSMLATALTTALPAITTDLHIGVSTGQWLTSGYSLAMGITMPLTAFLITRFPTKRLYLTGMSAFIAGLVICTIAPTFLIMMCGRVLQAVGNGIMTAMAQVILLTIYPIEKKGTIMGWYGLSVSAAPVIAPTLAGVLIDLTGWRSIFYVAIVIMSISFVFGIFAFDDVLDTCRKKFDVVSFVLSAFAFGGITLGIGNISTYGLFSAPIMAALLIGVVGGILFAYRQFHIDQPFLELRILKYKEFTLSVLGSMLLYLVMMGSSVIMPVFVQSILGFSATTSGLVTLPGSLAMAVFSPMAGKMYDKLGMKKLFVTGAACMLLSNLGMVFVTMEVPLVIPAVLNVIRCVSIGCLMMPLVTWGTSHVPAHHTADATALLASLRTIAGAIGAAVFVGIMTMAAKKSAATYGAHALIHGLNITFLAMSAGTLCLLAIAVFLVKGEQKKNHKI</sequence>
<dbReference type="Gene3D" id="1.20.1250.20">
    <property type="entry name" value="MFS general substrate transporter like domains"/>
    <property type="match status" value="1"/>
</dbReference>
<feature type="transmembrane region" description="Helical" evidence="7">
    <location>
        <begin position="439"/>
        <end position="459"/>
    </location>
</feature>
<feature type="transmembrane region" description="Helical" evidence="7">
    <location>
        <begin position="227"/>
        <end position="247"/>
    </location>
</feature>
<dbReference type="Proteomes" id="UP000184301">
    <property type="component" value="Unassembled WGS sequence"/>
</dbReference>
<feature type="transmembrane region" description="Helical" evidence="7">
    <location>
        <begin position="394"/>
        <end position="419"/>
    </location>
</feature>
<keyword evidence="2" id="KW-0813">Transport</keyword>
<dbReference type="GO" id="GO:0022857">
    <property type="term" value="F:transmembrane transporter activity"/>
    <property type="evidence" value="ECO:0007669"/>
    <property type="project" value="InterPro"/>
</dbReference>
<feature type="transmembrane region" description="Helical" evidence="7">
    <location>
        <begin position="141"/>
        <end position="163"/>
    </location>
</feature>
<keyword evidence="10" id="KW-1185">Reference proteome</keyword>
<evidence type="ECO:0000256" key="5">
    <source>
        <dbReference type="ARBA" id="ARBA00022989"/>
    </source>
</evidence>
<feature type="transmembrane region" description="Helical" evidence="7">
    <location>
        <begin position="201"/>
        <end position="221"/>
    </location>
</feature>
<dbReference type="Pfam" id="PF07690">
    <property type="entry name" value="MFS_1"/>
    <property type="match status" value="1"/>
</dbReference>
<accession>A0A1M6WJE3</accession>
<dbReference type="Gene3D" id="1.20.1720.10">
    <property type="entry name" value="Multidrug resistance protein D"/>
    <property type="match status" value="1"/>
</dbReference>
<feature type="domain" description="Major facilitator superfamily (MFS) profile" evidence="8">
    <location>
        <begin position="14"/>
        <end position="463"/>
    </location>
</feature>
<evidence type="ECO:0000259" key="8">
    <source>
        <dbReference type="PROSITE" id="PS50850"/>
    </source>
</evidence>
<feature type="transmembrane region" description="Helical" evidence="7">
    <location>
        <begin position="169"/>
        <end position="189"/>
    </location>
</feature>
<feature type="transmembrane region" description="Helical" evidence="7">
    <location>
        <begin position="12"/>
        <end position="32"/>
    </location>
</feature>
<dbReference type="PANTHER" id="PTHR42718:SF24">
    <property type="entry name" value="MAJOR FACILITATOR SUPERFAMILY (MFS) PROFILE DOMAIN-CONTAINING PROTEIN"/>
    <property type="match status" value="1"/>
</dbReference>
<dbReference type="RefSeq" id="WP_073113273.1">
    <property type="nucleotide sequence ID" value="NZ_FQZY01000113.1"/>
</dbReference>
<evidence type="ECO:0000256" key="4">
    <source>
        <dbReference type="ARBA" id="ARBA00022692"/>
    </source>
</evidence>
<comment type="subcellular location">
    <subcellularLocation>
        <location evidence="1">Cell membrane</location>
        <topology evidence="1">Multi-pass membrane protein</topology>
    </subcellularLocation>
</comment>
<evidence type="ECO:0000256" key="2">
    <source>
        <dbReference type="ARBA" id="ARBA00022448"/>
    </source>
</evidence>
<dbReference type="InterPro" id="IPR004638">
    <property type="entry name" value="EmrB-like"/>
</dbReference>
<dbReference type="PROSITE" id="PS50850">
    <property type="entry name" value="MFS"/>
    <property type="match status" value="1"/>
</dbReference>
<dbReference type="GO" id="GO:0005886">
    <property type="term" value="C:plasma membrane"/>
    <property type="evidence" value="ECO:0007669"/>
    <property type="project" value="UniProtKB-SubCell"/>
</dbReference>
<feature type="transmembrane region" description="Helical" evidence="7">
    <location>
        <begin position="52"/>
        <end position="73"/>
    </location>
</feature>
<protein>
    <submittedName>
        <fullName evidence="9">Drug resistance transporter, EmrB/QacA subfamily</fullName>
    </submittedName>
</protein>
<name>A0A1M6WJE3_9FIRM</name>
<evidence type="ECO:0000256" key="1">
    <source>
        <dbReference type="ARBA" id="ARBA00004651"/>
    </source>
</evidence>
<evidence type="ECO:0000313" key="10">
    <source>
        <dbReference type="Proteomes" id="UP000184301"/>
    </source>
</evidence>
<feature type="transmembrane region" description="Helical" evidence="7">
    <location>
        <begin position="333"/>
        <end position="351"/>
    </location>
</feature>
<organism evidence="9 10">
    <name type="scientific">Hespellia stercorisuis DSM 15480</name>
    <dbReference type="NCBI Taxonomy" id="1121950"/>
    <lineage>
        <taxon>Bacteria</taxon>
        <taxon>Bacillati</taxon>
        <taxon>Bacillota</taxon>
        <taxon>Clostridia</taxon>
        <taxon>Lachnospirales</taxon>
        <taxon>Lachnospiraceae</taxon>
        <taxon>Hespellia</taxon>
    </lineage>
</organism>
<dbReference type="SUPFAM" id="SSF103473">
    <property type="entry name" value="MFS general substrate transporter"/>
    <property type="match status" value="1"/>
</dbReference>
<dbReference type="EMBL" id="FQZY01000113">
    <property type="protein sequence ID" value="SHK93913.1"/>
    <property type="molecule type" value="Genomic_DNA"/>
</dbReference>
<dbReference type="AlphaFoldDB" id="A0A1M6WJE3"/>
<feature type="transmembrane region" description="Helical" evidence="7">
    <location>
        <begin position="267"/>
        <end position="292"/>
    </location>
</feature>
<dbReference type="InterPro" id="IPR036259">
    <property type="entry name" value="MFS_trans_sf"/>
</dbReference>
<evidence type="ECO:0000256" key="3">
    <source>
        <dbReference type="ARBA" id="ARBA00022475"/>
    </source>
</evidence>
<proteinExistence type="predicted"/>
<dbReference type="STRING" id="1121950.SAMN02745243_04035"/>
<feature type="transmembrane region" description="Helical" evidence="7">
    <location>
        <begin position="109"/>
        <end position="129"/>
    </location>
</feature>
<keyword evidence="5 7" id="KW-1133">Transmembrane helix</keyword>
<dbReference type="OrthoDB" id="102502at2"/>
<reference evidence="9 10" key="1">
    <citation type="submission" date="2016-11" db="EMBL/GenBank/DDBJ databases">
        <authorList>
            <person name="Jaros S."/>
            <person name="Januszkiewicz K."/>
            <person name="Wedrychowicz H."/>
        </authorList>
    </citation>
    <scope>NUCLEOTIDE SEQUENCE [LARGE SCALE GENOMIC DNA]</scope>
    <source>
        <strain evidence="9 10">DSM 15480</strain>
    </source>
</reference>
<feature type="transmembrane region" description="Helical" evidence="7">
    <location>
        <begin position="298"/>
        <end position="321"/>
    </location>
</feature>
<dbReference type="NCBIfam" id="TIGR00711">
    <property type="entry name" value="efflux_EmrB"/>
    <property type="match status" value="1"/>
</dbReference>
<feature type="transmembrane region" description="Helical" evidence="7">
    <location>
        <begin position="80"/>
        <end position="103"/>
    </location>
</feature>
<dbReference type="InterPro" id="IPR011701">
    <property type="entry name" value="MFS"/>
</dbReference>
<keyword evidence="6 7" id="KW-0472">Membrane</keyword>
<dbReference type="CDD" id="cd17503">
    <property type="entry name" value="MFS_LmrB_MDR_like"/>
    <property type="match status" value="1"/>
</dbReference>
<feature type="transmembrane region" description="Helical" evidence="7">
    <location>
        <begin position="357"/>
        <end position="382"/>
    </location>
</feature>
<evidence type="ECO:0000313" key="9">
    <source>
        <dbReference type="EMBL" id="SHK93913.1"/>
    </source>
</evidence>
<dbReference type="InterPro" id="IPR020846">
    <property type="entry name" value="MFS_dom"/>
</dbReference>
<evidence type="ECO:0000256" key="7">
    <source>
        <dbReference type="SAM" id="Phobius"/>
    </source>
</evidence>
<keyword evidence="4 7" id="KW-0812">Transmembrane</keyword>